<dbReference type="AlphaFoldDB" id="A0AAP5UBJ7"/>
<sequence>MTDKDIEDIKKAFEPILIMILKLPFWLERHLKWYTVDSKYDKYRNEGSGDE</sequence>
<accession>A0AAP5UBJ7</accession>
<dbReference type="EMBL" id="JARQDL010000007">
    <property type="protein sequence ID" value="MDT2946047.1"/>
    <property type="molecule type" value="Genomic_DNA"/>
</dbReference>
<evidence type="ECO:0000313" key="1">
    <source>
        <dbReference type="EMBL" id="MDT2946047.1"/>
    </source>
</evidence>
<proteinExistence type="predicted"/>
<dbReference type="RefSeq" id="WP_311843448.1">
    <property type="nucleotide sequence ID" value="NZ_JARQCJ010000037.1"/>
</dbReference>
<protein>
    <submittedName>
        <fullName evidence="1">Uncharacterized protein</fullName>
    </submittedName>
</protein>
<organism evidence="1 2">
    <name type="scientific">Lactococcus lactis</name>
    <dbReference type="NCBI Taxonomy" id="1358"/>
    <lineage>
        <taxon>Bacteria</taxon>
        <taxon>Bacillati</taxon>
        <taxon>Bacillota</taxon>
        <taxon>Bacilli</taxon>
        <taxon>Lactobacillales</taxon>
        <taxon>Streptococcaceae</taxon>
        <taxon>Lactococcus</taxon>
    </lineage>
</organism>
<gene>
    <name evidence="1" type="ORF">P7I04_08330</name>
</gene>
<dbReference type="Proteomes" id="UP001250218">
    <property type="component" value="Unassembled WGS sequence"/>
</dbReference>
<evidence type="ECO:0000313" key="2">
    <source>
        <dbReference type="Proteomes" id="UP001250218"/>
    </source>
</evidence>
<name>A0AAP5UBJ7_9LACT</name>
<comment type="caution">
    <text evidence="1">The sequence shown here is derived from an EMBL/GenBank/DDBJ whole genome shotgun (WGS) entry which is preliminary data.</text>
</comment>
<reference evidence="1" key="1">
    <citation type="submission" date="2023-03" db="EMBL/GenBank/DDBJ databases">
        <authorList>
            <person name="Shen W."/>
            <person name="Cai J."/>
        </authorList>
    </citation>
    <scope>NUCLEOTIDE SEQUENCE</scope>
    <source>
        <strain evidence="1">Y37</strain>
    </source>
</reference>